<organism evidence="2">
    <name type="scientific">marine sediment metagenome</name>
    <dbReference type="NCBI Taxonomy" id="412755"/>
    <lineage>
        <taxon>unclassified sequences</taxon>
        <taxon>metagenomes</taxon>
        <taxon>ecological metagenomes</taxon>
    </lineage>
</organism>
<dbReference type="EMBL" id="LAZR01007318">
    <property type="protein sequence ID" value="KKM86040.1"/>
    <property type="molecule type" value="Genomic_DNA"/>
</dbReference>
<dbReference type="InterPro" id="IPR003615">
    <property type="entry name" value="HNH_nuc"/>
</dbReference>
<dbReference type="InterPro" id="IPR002711">
    <property type="entry name" value="HNH"/>
</dbReference>
<feature type="domain" description="HNH" evidence="1">
    <location>
        <begin position="275"/>
        <end position="299"/>
    </location>
</feature>
<dbReference type="GO" id="GO:0003676">
    <property type="term" value="F:nucleic acid binding"/>
    <property type="evidence" value="ECO:0007669"/>
    <property type="project" value="InterPro"/>
</dbReference>
<accession>A0A0F9NB88</accession>
<dbReference type="GO" id="GO:0008270">
    <property type="term" value="F:zinc ion binding"/>
    <property type="evidence" value="ECO:0007669"/>
    <property type="project" value="InterPro"/>
</dbReference>
<evidence type="ECO:0000259" key="1">
    <source>
        <dbReference type="Pfam" id="PF01844"/>
    </source>
</evidence>
<gene>
    <name evidence="2" type="ORF">LCGC14_1283040</name>
</gene>
<protein>
    <recommendedName>
        <fullName evidence="1">HNH domain-containing protein</fullName>
    </recommendedName>
</protein>
<evidence type="ECO:0000313" key="2">
    <source>
        <dbReference type="EMBL" id="KKM86040.1"/>
    </source>
</evidence>
<dbReference type="Gene3D" id="1.10.30.50">
    <property type="match status" value="1"/>
</dbReference>
<dbReference type="CDD" id="cd00085">
    <property type="entry name" value="HNHc"/>
    <property type="match status" value="1"/>
</dbReference>
<name>A0A0F9NB88_9ZZZZ</name>
<dbReference type="Pfam" id="PF01844">
    <property type="entry name" value="HNH"/>
    <property type="match status" value="1"/>
</dbReference>
<proteinExistence type="predicted"/>
<sequence length="311" mass="36526">MDKRIKNFTGQKFGKLLVVAYTYSKFGNAYWLCECDCGNKKVIPGRNLNNGHTKSCGCLLKEHYTQCFGKNNSNWKGDAVGYFALQNWINRNYPRQGICSTCGKRANTGYVNINGEYKRDITDFIELCMSCHKIYDLNKIKSYEDMKDLVIQRKKSKICTKCGEQKSIKDFNWQNKSKGRRKAWCKNCINELSKKWHQKNQERYKNYQKQYKKDNSEYRKECDKQYRMNNPDKINANTAKRRALKLNQTPLNVNMLEILQIYSICSYMNSISINCKWHVDHIHPLSKGGPHHQDNLQILDSIVNMRKGSKF</sequence>
<dbReference type="AlphaFoldDB" id="A0A0F9NB88"/>
<comment type="caution">
    <text evidence="2">The sequence shown here is derived from an EMBL/GenBank/DDBJ whole genome shotgun (WGS) entry which is preliminary data.</text>
</comment>
<dbReference type="GO" id="GO:0004519">
    <property type="term" value="F:endonuclease activity"/>
    <property type="evidence" value="ECO:0007669"/>
    <property type="project" value="InterPro"/>
</dbReference>
<reference evidence="2" key="1">
    <citation type="journal article" date="2015" name="Nature">
        <title>Complex archaea that bridge the gap between prokaryotes and eukaryotes.</title>
        <authorList>
            <person name="Spang A."/>
            <person name="Saw J.H."/>
            <person name="Jorgensen S.L."/>
            <person name="Zaremba-Niedzwiedzka K."/>
            <person name="Martijn J."/>
            <person name="Lind A.E."/>
            <person name="van Eijk R."/>
            <person name="Schleper C."/>
            <person name="Guy L."/>
            <person name="Ettema T.J."/>
        </authorList>
    </citation>
    <scope>NUCLEOTIDE SEQUENCE</scope>
</reference>